<sequence length="82" mass="8398">MAVANLLPKKAVSNINSDGLVSGEEIKNAITGPQGIADANIANKTAIVPQAQSGVKDPKATAPGIDTPDFFVSIFLNFSVST</sequence>
<comment type="caution">
    <text evidence="1">The sequence shown here is derived from an EMBL/GenBank/DDBJ whole genome shotgun (WGS) entry which is preliminary data.</text>
</comment>
<dbReference type="AlphaFoldDB" id="A0A645FPL0"/>
<proteinExistence type="predicted"/>
<evidence type="ECO:0000313" key="1">
    <source>
        <dbReference type="EMBL" id="MPN16368.1"/>
    </source>
</evidence>
<name>A0A645FPL0_9ZZZZ</name>
<dbReference type="EMBL" id="VSSQ01063317">
    <property type="protein sequence ID" value="MPN16368.1"/>
    <property type="molecule type" value="Genomic_DNA"/>
</dbReference>
<protein>
    <submittedName>
        <fullName evidence="1">Uncharacterized protein</fullName>
    </submittedName>
</protein>
<gene>
    <name evidence="1" type="ORF">SDC9_163707</name>
</gene>
<accession>A0A645FPL0</accession>
<organism evidence="1">
    <name type="scientific">bioreactor metagenome</name>
    <dbReference type="NCBI Taxonomy" id="1076179"/>
    <lineage>
        <taxon>unclassified sequences</taxon>
        <taxon>metagenomes</taxon>
        <taxon>ecological metagenomes</taxon>
    </lineage>
</organism>
<reference evidence="1" key="1">
    <citation type="submission" date="2019-08" db="EMBL/GenBank/DDBJ databases">
        <authorList>
            <person name="Kucharzyk K."/>
            <person name="Murdoch R.W."/>
            <person name="Higgins S."/>
            <person name="Loffler F."/>
        </authorList>
    </citation>
    <scope>NUCLEOTIDE SEQUENCE</scope>
</reference>